<evidence type="ECO:0000256" key="2">
    <source>
        <dbReference type="ARBA" id="ARBA00006865"/>
    </source>
</evidence>
<dbReference type="InterPro" id="IPR018511">
    <property type="entry name" value="Hemolysin-typ_Ca-bd_CS"/>
</dbReference>
<dbReference type="GO" id="GO:0004553">
    <property type="term" value="F:hydrolase activity, hydrolyzing O-glycosyl compounds"/>
    <property type="evidence" value="ECO:0007669"/>
    <property type="project" value="InterPro"/>
</dbReference>
<evidence type="ECO:0000313" key="5">
    <source>
        <dbReference type="EMBL" id="TNC49152.1"/>
    </source>
</evidence>
<dbReference type="GO" id="GO:0005509">
    <property type="term" value="F:calcium ion binding"/>
    <property type="evidence" value="ECO:0007669"/>
    <property type="project" value="InterPro"/>
</dbReference>
<dbReference type="InterPro" id="IPR013320">
    <property type="entry name" value="ConA-like_dom_sf"/>
</dbReference>
<dbReference type="SUPFAM" id="SSF49899">
    <property type="entry name" value="Concanavalin A-like lectins/glucanases"/>
    <property type="match status" value="1"/>
</dbReference>
<evidence type="ECO:0000313" key="6">
    <source>
        <dbReference type="Proteomes" id="UP000305887"/>
    </source>
</evidence>
<dbReference type="PRINTS" id="PR00313">
    <property type="entry name" value="CABNDNGRPT"/>
</dbReference>
<dbReference type="PROSITE" id="PS51762">
    <property type="entry name" value="GH16_2"/>
    <property type="match status" value="1"/>
</dbReference>
<dbReference type="Pfam" id="PF00353">
    <property type="entry name" value="HemolysinCabind"/>
    <property type="match status" value="4"/>
</dbReference>
<comment type="subcellular location">
    <subcellularLocation>
        <location evidence="1">Secreted</location>
    </subcellularLocation>
</comment>
<dbReference type="Proteomes" id="UP000305887">
    <property type="component" value="Unassembled WGS sequence"/>
</dbReference>
<dbReference type="GO" id="GO:0005576">
    <property type="term" value="C:extracellular region"/>
    <property type="evidence" value="ECO:0007669"/>
    <property type="project" value="UniProtKB-SubCell"/>
</dbReference>
<proteinExistence type="inferred from homology"/>
<dbReference type="PROSITE" id="PS00330">
    <property type="entry name" value="HEMOLYSIN_CALCIUM"/>
    <property type="match status" value="4"/>
</dbReference>
<gene>
    <name evidence="5" type="ORF">FHG66_11925</name>
</gene>
<feature type="domain" description="GH16" evidence="4">
    <location>
        <begin position="1"/>
        <end position="239"/>
    </location>
</feature>
<reference evidence="5 6" key="1">
    <citation type="submission" date="2019-06" db="EMBL/GenBank/DDBJ databases">
        <title>YIM 131921 draft genome.</title>
        <authorList>
            <person name="Jiang L."/>
        </authorList>
    </citation>
    <scope>NUCLEOTIDE SEQUENCE [LARGE SCALE GENOMIC DNA]</scope>
    <source>
        <strain evidence="5 6">YIM 131921</strain>
    </source>
</reference>
<keyword evidence="6" id="KW-1185">Reference proteome</keyword>
<evidence type="ECO:0000256" key="3">
    <source>
        <dbReference type="ARBA" id="ARBA00022525"/>
    </source>
</evidence>
<organism evidence="5 6">
    <name type="scientific">Rubellimicrobium rubrum</name>
    <dbReference type="NCBI Taxonomy" id="2585369"/>
    <lineage>
        <taxon>Bacteria</taxon>
        <taxon>Pseudomonadati</taxon>
        <taxon>Pseudomonadota</taxon>
        <taxon>Alphaproteobacteria</taxon>
        <taxon>Rhodobacterales</taxon>
        <taxon>Roseobacteraceae</taxon>
        <taxon>Rubellimicrobium</taxon>
    </lineage>
</organism>
<protein>
    <submittedName>
        <fullName evidence="5">Glycosyl hydrolase family protein</fullName>
    </submittedName>
</protein>
<dbReference type="InterPro" id="IPR000757">
    <property type="entry name" value="Beta-glucanase-like"/>
</dbReference>
<keyword evidence="5" id="KW-0378">Hydrolase</keyword>
<dbReference type="AlphaFoldDB" id="A0A5C4MT04"/>
<dbReference type="OrthoDB" id="7782055at2"/>
<dbReference type="Gene3D" id="2.60.120.200">
    <property type="match status" value="1"/>
</dbReference>
<dbReference type="SUPFAM" id="SSF51120">
    <property type="entry name" value="beta-Roll"/>
    <property type="match status" value="3"/>
</dbReference>
<accession>A0A5C4MT04</accession>
<dbReference type="Pfam" id="PF00722">
    <property type="entry name" value="Glyco_hydro_16"/>
    <property type="match status" value="1"/>
</dbReference>
<sequence length="621" mass="63841">MSAFMPTIAEPLDLYRLGESSTTSSWLVSEWGAGQTNIMDWSANNVRVASDGAIELVLDNAPTGTTDPFMGGEIQSTAVATTGTWSWTAQAPRMVDGAVFGMFLYQADWAKDPWLEFDFEFVGADTTKVQLAVHMVDAAGQHITNLTKMVVDLGFDAALDFHTYEIVLDGTSANFMVDGRLLETMDGSDMPGGVWNTGALKSYVDLWAADSRYDSWTGAWVDPDGPLVARLANATVQPGVLPPAQPVITPPPQPVITPTVQPIVGTALDNTLKGTDNGEVIDGQGGHDTLLGEGGSDTLLGGTGDDRLDGGIGNDLLQGGDGQDRLVLDAGSDRLDGGAGLDWVVVTGTTNATINLGATAAQDTGAGLDTLVGIENALGGVGNDRLTGSAGANTLQGGAGADTLDGGLGVDRMEGGTGDDTYLLSEAADLIVELAGAGTDTVQSAIATTLGATLENLILTGASAIGGTGNTGANRLTGNNAANMLSGLAGADVLVGNGGNDRLIGGAGADTVSGGAGDDVFRFATMSERGDVITDFRNQAGNNDRFEFSAAGFGMAVGTLSASRLQIRADNVAQDGDDRFIFRTTDQTLWYDNNGKDPSGLTLLADLDSGAMITASDFIFV</sequence>
<comment type="similarity">
    <text evidence="2">Belongs to the glycosyl hydrolase 16 family.</text>
</comment>
<dbReference type="InterPro" id="IPR050557">
    <property type="entry name" value="RTX_toxin/Mannuronan_C5-epim"/>
</dbReference>
<name>A0A5C4MT04_9RHOB</name>
<dbReference type="PANTHER" id="PTHR38340">
    <property type="entry name" value="S-LAYER PROTEIN"/>
    <property type="match status" value="1"/>
</dbReference>
<dbReference type="PANTHER" id="PTHR38340:SF1">
    <property type="entry name" value="S-LAYER PROTEIN"/>
    <property type="match status" value="1"/>
</dbReference>
<evidence type="ECO:0000259" key="4">
    <source>
        <dbReference type="PROSITE" id="PS51762"/>
    </source>
</evidence>
<dbReference type="GO" id="GO:0005975">
    <property type="term" value="P:carbohydrate metabolic process"/>
    <property type="evidence" value="ECO:0007669"/>
    <property type="project" value="InterPro"/>
</dbReference>
<dbReference type="InterPro" id="IPR011049">
    <property type="entry name" value="Serralysin-like_metalloprot_C"/>
</dbReference>
<dbReference type="InterPro" id="IPR001343">
    <property type="entry name" value="Hemolysn_Ca-bd"/>
</dbReference>
<evidence type="ECO:0000256" key="1">
    <source>
        <dbReference type="ARBA" id="ARBA00004613"/>
    </source>
</evidence>
<dbReference type="EMBL" id="VDFU01000013">
    <property type="protein sequence ID" value="TNC49152.1"/>
    <property type="molecule type" value="Genomic_DNA"/>
</dbReference>
<keyword evidence="3" id="KW-0964">Secreted</keyword>
<comment type="caution">
    <text evidence="5">The sequence shown here is derived from an EMBL/GenBank/DDBJ whole genome shotgun (WGS) entry which is preliminary data.</text>
</comment>
<dbReference type="Gene3D" id="2.150.10.10">
    <property type="entry name" value="Serralysin-like metalloprotease, C-terminal"/>
    <property type="match status" value="3"/>
</dbReference>